<gene>
    <name evidence="1" type="ORF">ACOLOM_LOCUS727</name>
</gene>
<evidence type="ECO:0000313" key="1">
    <source>
        <dbReference type="EMBL" id="CAG8450259.1"/>
    </source>
</evidence>
<keyword evidence="2" id="KW-1185">Reference proteome</keyword>
<comment type="caution">
    <text evidence="1">The sequence shown here is derived from an EMBL/GenBank/DDBJ whole genome shotgun (WGS) entry which is preliminary data.</text>
</comment>
<sequence>MSTVGILHKSTSKENFQGTDHIFGENVGPPLQKDFRNGEGPGSPNHDKSHIFGTKREDSEILFRGKSSLWGNGTNGKADIRYEQTGVKDESGNDAVECSNREKIRELQSSLWKLFRDSTLDGSVWTKEHVQTPCYLVLPNNESKVEHDRFSVCQVSVCAGLDIKTPCNDSPIIVERISESDSIRVATSLHLKLQTEDPQENSMKELHFNHIIIIGKRYCGMPFMDCSGRVFD</sequence>
<proteinExistence type="predicted"/>
<dbReference type="EMBL" id="CAJVPT010000777">
    <property type="protein sequence ID" value="CAG8450259.1"/>
    <property type="molecule type" value="Genomic_DNA"/>
</dbReference>
<reference evidence="1" key="1">
    <citation type="submission" date="2021-06" db="EMBL/GenBank/DDBJ databases">
        <authorList>
            <person name="Kallberg Y."/>
            <person name="Tangrot J."/>
            <person name="Rosling A."/>
        </authorList>
    </citation>
    <scope>NUCLEOTIDE SEQUENCE</scope>
    <source>
        <strain evidence="1">CL356</strain>
    </source>
</reference>
<dbReference type="Proteomes" id="UP000789525">
    <property type="component" value="Unassembled WGS sequence"/>
</dbReference>
<name>A0ACA9K3Q5_9GLOM</name>
<evidence type="ECO:0000313" key="2">
    <source>
        <dbReference type="Proteomes" id="UP000789525"/>
    </source>
</evidence>
<accession>A0ACA9K3Q5</accession>
<organism evidence="1 2">
    <name type="scientific">Acaulospora colombiana</name>
    <dbReference type="NCBI Taxonomy" id="27376"/>
    <lineage>
        <taxon>Eukaryota</taxon>
        <taxon>Fungi</taxon>
        <taxon>Fungi incertae sedis</taxon>
        <taxon>Mucoromycota</taxon>
        <taxon>Glomeromycotina</taxon>
        <taxon>Glomeromycetes</taxon>
        <taxon>Diversisporales</taxon>
        <taxon>Acaulosporaceae</taxon>
        <taxon>Acaulospora</taxon>
    </lineage>
</organism>
<protein>
    <submittedName>
        <fullName evidence="1">12259_t:CDS:1</fullName>
    </submittedName>
</protein>